<keyword evidence="4 11" id="KW-0378">Hydrolase</keyword>
<dbReference type="FunFam" id="1.10.1670.10:FF:000003">
    <property type="entry name" value="Endonuclease III homolog"/>
    <property type="match status" value="1"/>
</dbReference>
<dbReference type="GO" id="GO:0005634">
    <property type="term" value="C:nucleus"/>
    <property type="evidence" value="ECO:0007669"/>
    <property type="project" value="UniProtKB-SubCell"/>
</dbReference>
<reference evidence="14" key="1">
    <citation type="journal article" date="2016" name="Nat. Commun.">
        <title>Genome analysis of three Pneumocystis species reveals adaptation mechanisms to life exclusively in mammalian hosts.</title>
        <authorList>
            <person name="Ma L."/>
            <person name="Chen Z."/>
            <person name="Huang D.W."/>
            <person name="Kutty G."/>
            <person name="Ishihara M."/>
            <person name="Wang H."/>
            <person name="Abouelleil A."/>
            <person name="Bishop L."/>
            <person name="Davey E."/>
            <person name="Deng R."/>
            <person name="Deng X."/>
            <person name="Fan L."/>
            <person name="Fantoni G."/>
            <person name="Fitzgerald M."/>
            <person name="Gogineni E."/>
            <person name="Goldberg J.M."/>
            <person name="Handley G."/>
            <person name="Hu X."/>
            <person name="Huber C."/>
            <person name="Jiao X."/>
            <person name="Jones K."/>
            <person name="Levin J.Z."/>
            <person name="Liu Y."/>
            <person name="Macdonald P."/>
            <person name="Melnikov A."/>
            <person name="Raley C."/>
            <person name="Sassi M."/>
            <person name="Sherman B.T."/>
            <person name="Song X."/>
            <person name="Sykes S."/>
            <person name="Tran B."/>
            <person name="Walsh L."/>
            <person name="Xia Y."/>
            <person name="Yang J."/>
            <person name="Young S."/>
            <person name="Zeng Q."/>
            <person name="Zheng X."/>
            <person name="Stephens R."/>
            <person name="Nusbaum C."/>
            <person name="Birren B.W."/>
            <person name="Azadi P."/>
            <person name="Lempicki R.A."/>
            <person name="Cuomo C.A."/>
            <person name="Kovacs J.A."/>
        </authorList>
    </citation>
    <scope>NUCLEOTIDE SEQUENCE [LARGE SCALE GENOMIC DNA]</scope>
    <source>
        <strain evidence="14">RU7</strain>
    </source>
</reference>
<proteinExistence type="inferred from homology"/>
<dbReference type="RefSeq" id="XP_018227978.1">
    <property type="nucleotide sequence ID" value="XM_018375837.1"/>
</dbReference>
<keyword evidence="3 11" id="KW-0227">DNA damage</keyword>
<dbReference type="Gene3D" id="1.10.1670.10">
    <property type="entry name" value="Helix-hairpin-Helix base-excision DNA repair enzymes (C-terminal)"/>
    <property type="match status" value="1"/>
</dbReference>
<dbReference type="InterPro" id="IPR023170">
    <property type="entry name" value="HhH_base_excis_C"/>
</dbReference>
<evidence type="ECO:0000256" key="7">
    <source>
        <dbReference type="ARBA" id="ARBA00023014"/>
    </source>
</evidence>
<dbReference type="OrthoDB" id="2099276at2759"/>
<gene>
    <name evidence="11" type="primary">NTH1</name>
    <name evidence="13" type="ORF">T551_03574</name>
</gene>
<dbReference type="GO" id="GO:0005739">
    <property type="term" value="C:mitochondrion"/>
    <property type="evidence" value="ECO:0007669"/>
    <property type="project" value="UniProtKB-SubCell"/>
</dbReference>
<keyword evidence="8 11" id="KW-0234">DNA repair</keyword>
<keyword evidence="2" id="KW-0479">Metal-binding</keyword>
<dbReference type="CDD" id="cd00056">
    <property type="entry name" value="ENDO3c"/>
    <property type="match status" value="1"/>
</dbReference>
<dbReference type="InterPro" id="IPR011257">
    <property type="entry name" value="DNA_glycosylase"/>
</dbReference>
<keyword evidence="14" id="KW-1185">Reference proteome</keyword>
<keyword evidence="6" id="KW-0408">Iron</keyword>
<evidence type="ECO:0000256" key="10">
    <source>
        <dbReference type="ARBA" id="ARBA00023295"/>
    </source>
</evidence>
<dbReference type="GO" id="GO:0034042">
    <property type="term" value="F:5-formyluracil DNA N-glycosylase activity"/>
    <property type="evidence" value="ECO:0007669"/>
    <property type="project" value="EnsemblFungi"/>
</dbReference>
<dbReference type="GO" id="GO:0034039">
    <property type="term" value="F:8-oxo-7,8-dihydroguanine DNA N-glycosylase activity"/>
    <property type="evidence" value="ECO:0007669"/>
    <property type="project" value="EnsemblFungi"/>
</dbReference>
<comment type="function">
    <text evidence="11">Bifunctional DNA N-glycosylase with associated apurinic/apyrimidinic (AP) lyase function that catalyzes the first step in base excision repair (BER), the primary repair pathway for the repair of oxidative DNA damage. The DNA N-glycosylase activity releases the damaged DNA base from DNA by cleaving the N-glycosidic bond, leaving an AP site. The AP lyase activity cleaves the phosphodiester bond 3' to the AP site by a beta-elimination. Primarily recognizes and repairs oxidative base damage of pyrimidines.</text>
</comment>
<evidence type="ECO:0000256" key="4">
    <source>
        <dbReference type="ARBA" id="ARBA00022801"/>
    </source>
</evidence>
<feature type="domain" description="HhH-GPD" evidence="12">
    <location>
        <begin position="85"/>
        <end position="239"/>
    </location>
</feature>
<keyword evidence="1" id="KW-0004">4Fe-4S</keyword>
<dbReference type="GeneID" id="28942092"/>
<dbReference type="SMART" id="SM00478">
    <property type="entry name" value="ENDO3c"/>
    <property type="match status" value="1"/>
</dbReference>
<dbReference type="GO" id="GO:0051539">
    <property type="term" value="F:4 iron, 4 sulfur cluster binding"/>
    <property type="evidence" value="ECO:0007669"/>
    <property type="project" value="UniProtKB-KW"/>
</dbReference>
<dbReference type="GO" id="GO:0034043">
    <property type="term" value="F:5-hydroxymethyluracil DNA N-glycosylase activity"/>
    <property type="evidence" value="ECO:0007669"/>
    <property type="project" value="EnsemblFungi"/>
</dbReference>
<keyword evidence="10 11" id="KW-0326">Glycosidase</keyword>
<evidence type="ECO:0000256" key="1">
    <source>
        <dbReference type="ARBA" id="ARBA00022485"/>
    </source>
</evidence>
<dbReference type="InterPro" id="IPR030841">
    <property type="entry name" value="NTH1"/>
</dbReference>
<comment type="caution">
    <text evidence="11">Lacks conserved residue(s) required for the propagation of feature annotation.</text>
</comment>
<evidence type="ECO:0000313" key="14">
    <source>
        <dbReference type="Proteomes" id="UP000053447"/>
    </source>
</evidence>
<dbReference type="GO" id="GO:0046872">
    <property type="term" value="F:metal ion binding"/>
    <property type="evidence" value="ECO:0007669"/>
    <property type="project" value="UniProtKB-KW"/>
</dbReference>
<dbReference type="FunFam" id="1.10.340.30:FF:000005">
    <property type="entry name" value="Endonuclease III-like protein 1"/>
    <property type="match status" value="1"/>
</dbReference>
<evidence type="ECO:0000256" key="3">
    <source>
        <dbReference type="ARBA" id="ARBA00022763"/>
    </source>
</evidence>
<protein>
    <recommendedName>
        <fullName evidence="11">Endonuclease III homolog</fullName>
        <ecNumber evidence="11">3.2.2.-</ecNumber>
        <ecNumber evidence="11">4.2.99.18</ecNumber>
    </recommendedName>
    <alternativeName>
        <fullName evidence="11">Bifunctional DNA N-glycosylase/DNA-(apurinic or apyrimidinic site) lyase</fullName>
        <shortName evidence="11">DNA glycosylase/AP lyase</shortName>
    </alternativeName>
</protein>
<keyword evidence="7" id="KW-0411">Iron-sulfur</keyword>
<keyword evidence="9 11" id="KW-0456">Lyase</keyword>
<evidence type="ECO:0000256" key="2">
    <source>
        <dbReference type="ARBA" id="ARBA00022723"/>
    </source>
</evidence>
<dbReference type="InterPro" id="IPR003265">
    <property type="entry name" value="HhH-GPD_domain"/>
</dbReference>
<dbReference type="eggNOG" id="KOG1921">
    <property type="taxonomic scope" value="Eukaryota"/>
</dbReference>
<evidence type="ECO:0000259" key="12">
    <source>
        <dbReference type="SMART" id="SM00478"/>
    </source>
</evidence>
<dbReference type="AlphaFoldDB" id="A0A0W4ZD52"/>
<dbReference type="Gene3D" id="1.10.340.30">
    <property type="entry name" value="Hypothetical protein, domain 2"/>
    <property type="match status" value="1"/>
</dbReference>
<comment type="similarity">
    <text evidence="11">Belongs to the Nth/MutY family.</text>
</comment>
<dbReference type="PANTHER" id="PTHR43286:SF1">
    <property type="entry name" value="ENDONUCLEASE III-LIKE PROTEIN 1"/>
    <property type="match status" value="1"/>
</dbReference>
<evidence type="ECO:0000256" key="8">
    <source>
        <dbReference type="ARBA" id="ARBA00023204"/>
    </source>
</evidence>
<dbReference type="HAMAP" id="MF_03183">
    <property type="entry name" value="Endonuclease_III_Nth"/>
    <property type="match status" value="1"/>
</dbReference>
<evidence type="ECO:0000256" key="5">
    <source>
        <dbReference type="ARBA" id="ARBA00022946"/>
    </source>
</evidence>
<accession>A0A0W4ZD52</accession>
<keyword evidence="11" id="KW-0496">Mitochondrion</keyword>
<dbReference type="GO" id="GO:0003677">
    <property type="term" value="F:DNA binding"/>
    <property type="evidence" value="ECO:0007669"/>
    <property type="project" value="UniProtKB-UniRule"/>
</dbReference>
<sequence length="303" mass="34833">MKRINKQPQFKVLKKIKKESLSPLQHNYDYENKNEKSPKHWETVYHEIKKMRKTIAANAPVDTMGCDVAADKDTSRLQTLISLMLSSQTKDTANAIAMRTLKQKLPGGLTLKSLIDVDEEVLNEFIRPVGFHNRKAKYIKETVKILERDYNGDIPSTIKDLVALPGVGKNCFKMAHLCLSCAWNRTEGIGVDVHVHRISNLLGWVNTKTPEQTRLKLESWLPRKYWKEINHLFVGFGQTICLPRKRKCSECTLSFLNLCPSSIKKDDTLFNNLNENENKHDMLNQIKEAMEKENKVIDVEDLA</sequence>
<dbReference type="GO" id="GO:0006285">
    <property type="term" value="P:base-excision repair, AP site formation"/>
    <property type="evidence" value="ECO:0007669"/>
    <property type="project" value="UniProtKB-UniRule"/>
</dbReference>
<dbReference type="GO" id="GO:0140078">
    <property type="term" value="F:class I DNA-(apurinic or apyrimidinic site) endonuclease activity"/>
    <property type="evidence" value="ECO:0007669"/>
    <property type="project" value="UniProtKB-EC"/>
</dbReference>
<evidence type="ECO:0000256" key="11">
    <source>
        <dbReference type="HAMAP-Rule" id="MF_03183"/>
    </source>
</evidence>
<name>A0A0W4ZD52_PNEJ7</name>
<dbReference type="GO" id="GO:0006289">
    <property type="term" value="P:nucleotide-excision repair"/>
    <property type="evidence" value="ECO:0007669"/>
    <property type="project" value="TreeGrafter"/>
</dbReference>
<dbReference type="STRING" id="1408657.A0A0W4ZD52"/>
<organism evidence="13 14">
    <name type="scientific">Pneumocystis jirovecii (strain RU7)</name>
    <name type="common">Human pneumocystis pneumonia agent</name>
    <dbReference type="NCBI Taxonomy" id="1408657"/>
    <lineage>
        <taxon>Eukaryota</taxon>
        <taxon>Fungi</taxon>
        <taxon>Dikarya</taxon>
        <taxon>Ascomycota</taxon>
        <taxon>Taphrinomycotina</taxon>
        <taxon>Pneumocystomycetes</taxon>
        <taxon>Pneumocystaceae</taxon>
        <taxon>Pneumocystis</taxon>
    </lineage>
</organism>
<dbReference type="SUPFAM" id="SSF48150">
    <property type="entry name" value="DNA-glycosylase"/>
    <property type="match status" value="1"/>
</dbReference>
<comment type="caution">
    <text evidence="13">The sequence shown here is derived from an EMBL/GenBank/DDBJ whole genome shotgun (WGS) entry which is preliminary data.</text>
</comment>
<keyword evidence="11" id="KW-0539">Nucleus</keyword>
<dbReference type="Pfam" id="PF00730">
    <property type="entry name" value="HhH-GPD"/>
    <property type="match status" value="1"/>
</dbReference>
<dbReference type="PANTHER" id="PTHR43286">
    <property type="entry name" value="ENDONUCLEASE III-LIKE PROTEIN 1"/>
    <property type="match status" value="1"/>
</dbReference>
<dbReference type="VEuPathDB" id="FungiDB:T551_03574"/>
<evidence type="ECO:0000256" key="9">
    <source>
        <dbReference type="ARBA" id="ARBA00023239"/>
    </source>
</evidence>
<keyword evidence="5" id="KW-0809">Transit peptide</keyword>
<evidence type="ECO:0000256" key="6">
    <source>
        <dbReference type="ARBA" id="ARBA00023004"/>
    </source>
</evidence>
<evidence type="ECO:0000313" key="13">
    <source>
        <dbReference type="EMBL" id="KTW26275.1"/>
    </source>
</evidence>
<dbReference type="Proteomes" id="UP000053447">
    <property type="component" value="Unassembled WGS sequence"/>
</dbReference>
<dbReference type="EC" id="4.2.99.18" evidence="11"/>
<dbReference type="EMBL" id="LFWA01000018">
    <property type="protein sequence ID" value="KTW26275.1"/>
    <property type="molecule type" value="Genomic_DNA"/>
</dbReference>
<dbReference type="EC" id="3.2.2.-" evidence="11"/>
<comment type="catalytic activity">
    <reaction evidence="11">
        <text>2'-deoxyribonucleotide-(2'-deoxyribose 5'-phosphate)-2'-deoxyribonucleotide-DNA = a 3'-end 2'-deoxyribonucleotide-(2,3-dehydro-2,3-deoxyribose 5'-phosphate)-DNA + a 5'-end 5'-phospho-2'-deoxyribonucleoside-DNA + H(+)</text>
        <dbReference type="Rhea" id="RHEA:66592"/>
        <dbReference type="Rhea" id="RHEA-COMP:13180"/>
        <dbReference type="Rhea" id="RHEA-COMP:16897"/>
        <dbReference type="Rhea" id="RHEA-COMP:17067"/>
        <dbReference type="ChEBI" id="CHEBI:15378"/>
        <dbReference type="ChEBI" id="CHEBI:136412"/>
        <dbReference type="ChEBI" id="CHEBI:157695"/>
        <dbReference type="ChEBI" id="CHEBI:167181"/>
        <dbReference type="EC" id="4.2.99.18"/>
    </reaction>
</comment>
<comment type="subcellular location">
    <subcellularLocation>
        <location evidence="11">Nucleus</location>
    </subcellularLocation>
    <subcellularLocation>
        <location evidence="11">Mitochondrion</location>
    </subcellularLocation>
</comment>